<keyword evidence="4 7" id="KW-0805">Transcription regulation</keyword>
<proteinExistence type="inferred from homology"/>
<dbReference type="SUPFAM" id="SSF55252">
    <property type="entry name" value="C-terminal domain of arginine repressor"/>
    <property type="match status" value="1"/>
</dbReference>
<dbReference type="PATRIC" id="fig|1158610.3.peg.610"/>
<evidence type="ECO:0000313" key="10">
    <source>
        <dbReference type="EMBL" id="EOL47631.1"/>
    </source>
</evidence>
<evidence type="ECO:0000256" key="4">
    <source>
        <dbReference type="ARBA" id="ARBA00023015"/>
    </source>
</evidence>
<evidence type="ECO:0000313" key="11">
    <source>
        <dbReference type="Proteomes" id="UP000013785"/>
    </source>
</evidence>
<dbReference type="InterPro" id="IPR020900">
    <property type="entry name" value="Arg_repress_DNA-bd"/>
</dbReference>
<dbReference type="GO" id="GO:0034618">
    <property type="term" value="F:arginine binding"/>
    <property type="evidence" value="ECO:0007669"/>
    <property type="project" value="InterPro"/>
</dbReference>
<keyword evidence="7" id="KW-0055">Arginine biosynthesis</keyword>
<comment type="caution">
    <text evidence="10">The sequence shown here is derived from an EMBL/GenBank/DDBJ whole genome shotgun (WGS) entry which is preliminary data.</text>
</comment>
<dbReference type="InterPro" id="IPR020899">
    <property type="entry name" value="Arg_repress_C"/>
</dbReference>
<dbReference type="GO" id="GO:0003677">
    <property type="term" value="F:DNA binding"/>
    <property type="evidence" value="ECO:0007669"/>
    <property type="project" value="UniProtKB-KW"/>
</dbReference>
<dbReference type="eggNOG" id="COG1438">
    <property type="taxonomic scope" value="Bacteria"/>
</dbReference>
<keyword evidence="3 7" id="KW-0963">Cytoplasm</keyword>
<keyword evidence="11" id="KW-1185">Reference proteome</keyword>
<dbReference type="PANTHER" id="PTHR34471">
    <property type="entry name" value="ARGININE REPRESSOR"/>
    <property type="match status" value="1"/>
</dbReference>
<dbReference type="GO" id="GO:1900079">
    <property type="term" value="P:regulation of arginine biosynthetic process"/>
    <property type="evidence" value="ECO:0007669"/>
    <property type="project" value="UniProtKB-UniRule"/>
</dbReference>
<dbReference type="GO" id="GO:0006526">
    <property type="term" value="P:L-arginine biosynthetic process"/>
    <property type="evidence" value="ECO:0007669"/>
    <property type="project" value="UniProtKB-UniPathway"/>
</dbReference>
<reference evidence="10 11" key="1">
    <citation type="submission" date="2013-02" db="EMBL/GenBank/DDBJ databases">
        <title>The Genome Sequence of Enterococcus phoeniculicola BAA-412.</title>
        <authorList>
            <consortium name="The Broad Institute Genome Sequencing Platform"/>
            <consortium name="The Broad Institute Genome Sequencing Center for Infectious Disease"/>
            <person name="Earl A.M."/>
            <person name="Gilmore M.S."/>
            <person name="Lebreton F."/>
            <person name="Walker B."/>
            <person name="Young S.K."/>
            <person name="Zeng Q."/>
            <person name="Gargeya S."/>
            <person name="Fitzgerald M."/>
            <person name="Haas B."/>
            <person name="Abouelleil A."/>
            <person name="Alvarado L."/>
            <person name="Arachchi H.M."/>
            <person name="Berlin A.M."/>
            <person name="Chapman S.B."/>
            <person name="Dewar J."/>
            <person name="Goldberg J."/>
            <person name="Griggs A."/>
            <person name="Gujja S."/>
            <person name="Hansen M."/>
            <person name="Howarth C."/>
            <person name="Imamovic A."/>
            <person name="Larimer J."/>
            <person name="McCowan C."/>
            <person name="Murphy C."/>
            <person name="Neiman D."/>
            <person name="Pearson M."/>
            <person name="Priest M."/>
            <person name="Roberts A."/>
            <person name="Saif S."/>
            <person name="Shea T."/>
            <person name="Sisk P."/>
            <person name="Sykes S."/>
            <person name="Wortman J."/>
            <person name="Nusbaum C."/>
            <person name="Birren B."/>
        </authorList>
    </citation>
    <scope>NUCLEOTIDE SEQUENCE [LARGE SCALE GENOMIC DNA]</scope>
    <source>
        <strain evidence="10 11">ATCC BAA-412</strain>
    </source>
</reference>
<dbReference type="PANTHER" id="PTHR34471:SF1">
    <property type="entry name" value="ARGININE REPRESSOR"/>
    <property type="match status" value="1"/>
</dbReference>
<dbReference type="OrthoDB" id="9807089at2"/>
<comment type="function">
    <text evidence="7">Regulates arginine biosynthesis genes.</text>
</comment>
<dbReference type="GO" id="GO:0003700">
    <property type="term" value="F:DNA-binding transcription factor activity"/>
    <property type="evidence" value="ECO:0007669"/>
    <property type="project" value="UniProtKB-UniRule"/>
</dbReference>
<evidence type="ECO:0000256" key="7">
    <source>
        <dbReference type="HAMAP-Rule" id="MF_00173"/>
    </source>
</evidence>
<keyword evidence="7" id="KW-0678">Repressor</keyword>
<dbReference type="STRING" id="154621.RV11_GL000435"/>
<evidence type="ECO:0000256" key="6">
    <source>
        <dbReference type="ARBA" id="ARBA00023163"/>
    </source>
</evidence>
<dbReference type="InterPro" id="IPR036390">
    <property type="entry name" value="WH_DNA-bd_sf"/>
</dbReference>
<sequence>MRKADRHLLIKQIVTSHPIRTQEDLLIQLKSHGVTATQATISRDIRDLKIIKTIDEDGLPLFQIFQGSTFNENEKVEEEQRLIQMIKDIVLKVQRVHFLTIVSTLPDNAHLFASIIDELKPPHVVSTIAGFDTVVIISGSDEEAQKVEEYFTKHSL</sequence>
<dbReference type="HOGENOM" id="CLU_097103_3_0_9"/>
<evidence type="ECO:0000259" key="9">
    <source>
        <dbReference type="Pfam" id="PF02863"/>
    </source>
</evidence>
<protein>
    <recommendedName>
        <fullName evidence="7">Arginine repressor</fullName>
    </recommendedName>
</protein>
<keyword evidence="7" id="KW-0028">Amino-acid biosynthesis</keyword>
<dbReference type="InterPro" id="IPR036388">
    <property type="entry name" value="WH-like_DNA-bd_sf"/>
</dbReference>
<name>R3WIG6_9ENTE</name>
<dbReference type="Gene3D" id="3.30.1360.40">
    <property type="match status" value="1"/>
</dbReference>
<evidence type="ECO:0000256" key="1">
    <source>
        <dbReference type="ARBA" id="ARBA00004496"/>
    </source>
</evidence>
<comment type="pathway">
    <text evidence="7">Amino-acid biosynthesis; L-arginine biosynthesis [regulation].</text>
</comment>
<dbReference type="PRINTS" id="PR01467">
    <property type="entry name" value="ARGREPRESSOR"/>
</dbReference>
<dbReference type="HAMAP" id="MF_00173">
    <property type="entry name" value="Arg_repressor"/>
    <property type="match status" value="1"/>
</dbReference>
<feature type="domain" description="Arginine repressor C-terminal" evidence="9">
    <location>
        <begin position="86"/>
        <end position="152"/>
    </location>
</feature>
<dbReference type="SUPFAM" id="SSF46785">
    <property type="entry name" value="Winged helix' DNA-binding domain"/>
    <property type="match status" value="1"/>
</dbReference>
<evidence type="ECO:0000259" key="8">
    <source>
        <dbReference type="Pfam" id="PF01316"/>
    </source>
</evidence>
<keyword evidence="5 7" id="KW-0238">DNA-binding</keyword>
<dbReference type="Pfam" id="PF02863">
    <property type="entry name" value="Arg_repressor_C"/>
    <property type="match status" value="1"/>
</dbReference>
<evidence type="ECO:0000256" key="3">
    <source>
        <dbReference type="ARBA" id="ARBA00022490"/>
    </source>
</evidence>
<dbReference type="RefSeq" id="WP_010767307.1">
    <property type="nucleotide sequence ID" value="NZ_ASWE01000004.1"/>
</dbReference>
<comment type="subcellular location">
    <subcellularLocation>
        <location evidence="1 7">Cytoplasm</location>
    </subcellularLocation>
</comment>
<dbReference type="GO" id="GO:0005737">
    <property type="term" value="C:cytoplasm"/>
    <property type="evidence" value="ECO:0007669"/>
    <property type="project" value="UniProtKB-SubCell"/>
</dbReference>
<dbReference type="EMBL" id="AJAT01000008">
    <property type="protein sequence ID" value="EOL47631.1"/>
    <property type="molecule type" value="Genomic_DNA"/>
</dbReference>
<organism evidence="10 11">
    <name type="scientific">Enterococcus phoeniculicola ATCC BAA-412</name>
    <dbReference type="NCBI Taxonomy" id="1158610"/>
    <lineage>
        <taxon>Bacteria</taxon>
        <taxon>Bacillati</taxon>
        <taxon>Bacillota</taxon>
        <taxon>Bacilli</taxon>
        <taxon>Lactobacillales</taxon>
        <taxon>Enterococcaceae</taxon>
        <taxon>Enterococcus</taxon>
    </lineage>
</organism>
<dbReference type="GO" id="GO:0051259">
    <property type="term" value="P:protein complex oligomerization"/>
    <property type="evidence" value="ECO:0007669"/>
    <property type="project" value="InterPro"/>
</dbReference>
<dbReference type="Gene3D" id="1.10.10.10">
    <property type="entry name" value="Winged helix-like DNA-binding domain superfamily/Winged helix DNA-binding domain"/>
    <property type="match status" value="1"/>
</dbReference>
<keyword evidence="6 7" id="KW-0804">Transcription</keyword>
<gene>
    <name evidence="7" type="primary">argR</name>
    <name evidence="10" type="ORF">UC3_00634</name>
</gene>
<dbReference type="UniPathway" id="UPA00068"/>
<feature type="domain" description="Arginine repressor DNA-binding" evidence="8">
    <location>
        <begin position="1"/>
        <end position="58"/>
    </location>
</feature>
<dbReference type="InterPro" id="IPR036251">
    <property type="entry name" value="Arg_repress_C_sf"/>
</dbReference>
<dbReference type="Pfam" id="PF01316">
    <property type="entry name" value="Arg_repressor"/>
    <property type="match status" value="1"/>
</dbReference>
<evidence type="ECO:0000256" key="5">
    <source>
        <dbReference type="ARBA" id="ARBA00023125"/>
    </source>
</evidence>
<dbReference type="AlphaFoldDB" id="R3WIG6"/>
<evidence type="ECO:0000256" key="2">
    <source>
        <dbReference type="ARBA" id="ARBA00008316"/>
    </source>
</evidence>
<dbReference type="InterPro" id="IPR001669">
    <property type="entry name" value="Arg_repress"/>
</dbReference>
<dbReference type="Proteomes" id="UP000013785">
    <property type="component" value="Unassembled WGS sequence"/>
</dbReference>
<accession>R3WIG6</accession>
<comment type="similarity">
    <text evidence="2 7">Belongs to the ArgR family.</text>
</comment>